<dbReference type="Proteomes" id="UP001163321">
    <property type="component" value="Chromosome 1"/>
</dbReference>
<name>A0ACC0WQV9_9STRA</name>
<organism evidence="1 2">
    <name type="scientific">Peronosclerospora sorghi</name>
    <dbReference type="NCBI Taxonomy" id="230839"/>
    <lineage>
        <taxon>Eukaryota</taxon>
        <taxon>Sar</taxon>
        <taxon>Stramenopiles</taxon>
        <taxon>Oomycota</taxon>
        <taxon>Peronosporomycetes</taxon>
        <taxon>Peronosporales</taxon>
        <taxon>Peronosporaceae</taxon>
        <taxon>Peronosclerospora</taxon>
    </lineage>
</organism>
<evidence type="ECO:0000313" key="1">
    <source>
        <dbReference type="EMBL" id="KAI9921278.1"/>
    </source>
</evidence>
<protein>
    <submittedName>
        <fullName evidence="1">Uncharacterized protein</fullName>
    </submittedName>
</protein>
<dbReference type="EMBL" id="CM047580">
    <property type="protein sequence ID" value="KAI9921278.1"/>
    <property type="molecule type" value="Genomic_DNA"/>
</dbReference>
<keyword evidence="2" id="KW-1185">Reference proteome</keyword>
<reference evidence="1 2" key="1">
    <citation type="journal article" date="2022" name="bioRxiv">
        <title>The genome of the oomycete Peronosclerospora sorghi, a cosmopolitan pathogen of maize and sorghum, is inflated with dispersed pseudogenes.</title>
        <authorList>
            <person name="Fletcher K."/>
            <person name="Martin F."/>
            <person name="Isakeit T."/>
            <person name="Cavanaugh K."/>
            <person name="Magill C."/>
            <person name="Michelmore R."/>
        </authorList>
    </citation>
    <scope>NUCLEOTIDE SEQUENCE [LARGE SCALE GENOMIC DNA]</scope>
    <source>
        <strain evidence="1">P6</strain>
    </source>
</reference>
<accession>A0ACC0WQV9</accession>
<proteinExistence type="predicted"/>
<gene>
    <name evidence="1" type="ORF">PsorP6_002345</name>
</gene>
<sequence>MACFGCCRGVNARMIFLSACAMTEIIAQTVVLVLGPMIALHFYPETTFHRLGFYTAILSGSGFLGHAISCGFWINLARSLKSSKGVILWGLAVTGAGFFSLLLCKNLLTMSLVRFATGLNSGVLPVALIEIDHICGNRQTKLAHVTRTMGLGLGASSIYVFITLGAKLPQSSNDDPTTKDSSLYFYPFCFVSILAWIAVVVMLVALRLRSRTSYTQLADEDDDFLNFMPQVPIDVQSLPRSSTTLTTSSTSSESDSPVATTVAHVRSAFEEAFGRTAVGLGIRRAMASPAKLAAIKVLAMPQPHFRLIRKILPHYFHGYTSDGHLVIWDFVGRVKMDKIFSAGFTTYELRDHYRFFLAFAQETLLRSPTQKIVYVVDLEGLSLRDADARAVDCACAVVKTLQREVPERLQALAVLNAPVWFSQVMTRIRPHIAKRTADKVSFLSKDTATQNLIALIGIDSLPQRYGGRNGVEIGKSAQERSLDDLLKRTTASLERTIEIVGTPCSGRSSVDRSRLNNSRSASSDEGSDEEAFFDCSEYGLHGVEDLEDQEQDISVVTHSQITPVHNTEAVARNISASTGTYQTLEKKTARPNHSSPNVTDTSVPELTILREPLACLVLLVYFFWCLVQLSFDEMLPLWFFNQNPITIGGRVYAQPQSSQLTVSTITLKVSGTLASLSLAVLLGQLVFTVICSSARNLMTPLATLRIGLLLQVPVLGCFPLIDHFQMYDLPFSSLMVVGILVVNQLVAAGASHGLMAILDNSIAVDRRLAVHRAAQRVRYVAHFIASAAAPALFALLGYFDLAFPFDQSLLYFVQSLGLVFLLFFSISIPSRMNFPVLFSMGKR</sequence>
<comment type="caution">
    <text evidence="1">The sequence shown here is derived from an EMBL/GenBank/DDBJ whole genome shotgun (WGS) entry which is preliminary data.</text>
</comment>
<evidence type="ECO:0000313" key="2">
    <source>
        <dbReference type="Proteomes" id="UP001163321"/>
    </source>
</evidence>